<feature type="region of interest" description="Disordered" evidence="1">
    <location>
        <begin position="1"/>
        <end position="53"/>
    </location>
</feature>
<dbReference type="PANTHER" id="PTHR32440">
    <property type="entry name" value="PHOSPHATASE DCR2-RELATED-RELATED"/>
    <property type="match status" value="1"/>
</dbReference>
<evidence type="ECO:0000313" key="3">
    <source>
        <dbReference type="Proteomes" id="UP000287651"/>
    </source>
</evidence>
<dbReference type="InterPro" id="IPR029052">
    <property type="entry name" value="Metallo-depent_PP-like"/>
</dbReference>
<dbReference type="AlphaFoldDB" id="A0A426XHK2"/>
<dbReference type="SUPFAM" id="SSF56300">
    <property type="entry name" value="Metallo-dependent phosphatases"/>
    <property type="match status" value="1"/>
</dbReference>
<comment type="caution">
    <text evidence="2">The sequence shown here is derived from an EMBL/GenBank/DDBJ whole genome shotgun (WGS) entry which is preliminary data.</text>
</comment>
<dbReference type="GO" id="GO:0016788">
    <property type="term" value="F:hydrolase activity, acting on ester bonds"/>
    <property type="evidence" value="ECO:0007669"/>
    <property type="project" value="TreeGrafter"/>
</dbReference>
<feature type="compositionally biased region" description="Basic and acidic residues" evidence="1">
    <location>
        <begin position="16"/>
        <end position="35"/>
    </location>
</feature>
<dbReference type="Proteomes" id="UP000287651">
    <property type="component" value="Unassembled WGS sequence"/>
</dbReference>
<dbReference type="GO" id="GO:0005737">
    <property type="term" value="C:cytoplasm"/>
    <property type="evidence" value="ECO:0007669"/>
    <property type="project" value="TreeGrafter"/>
</dbReference>
<accession>A0A426XHK2</accession>
<feature type="region of interest" description="Disordered" evidence="1">
    <location>
        <begin position="97"/>
        <end position="117"/>
    </location>
</feature>
<protein>
    <recommendedName>
        <fullName evidence="4">Calcineurin-like phosphoesterase domain-containing protein</fullName>
    </recommendedName>
</protein>
<name>A0A426XHK2_ENSVE</name>
<feature type="compositionally biased region" description="Basic residues" evidence="1">
    <location>
        <begin position="1"/>
        <end position="15"/>
    </location>
</feature>
<proteinExistence type="predicted"/>
<dbReference type="PANTHER" id="PTHR32440:SF2">
    <property type="entry name" value="INACTIVE PURPLE ACID PHOSPHATASE 28-RELATED"/>
    <property type="match status" value="1"/>
</dbReference>
<gene>
    <name evidence="2" type="ORF">B296_00055900</name>
</gene>
<evidence type="ECO:0008006" key="4">
    <source>
        <dbReference type="Google" id="ProtNLM"/>
    </source>
</evidence>
<organism evidence="2 3">
    <name type="scientific">Ensete ventricosum</name>
    <name type="common">Abyssinian banana</name>
    <name type="synonym">Musa ensete</name>
    <dbReference type="NCBI Taxonomy" id="4639"/>
    <lineage>
        <taxon>Eukaryota</taxon>
        <taxon>Viridiplantae</taxon>
        <taxon>Streptophyta</taxon>
        <taxon>Embryophyta</taxon>
        <taxon>Tracheophyta</taxon>
        <taxon>Spermatophyta</taxon>
        <taxon>Magnoliopsida</taxon>
        <taxon>Liliopsida</taxon>
        <taxon>Zingiberales</taxon>
        <taxon>Musaceae</taxon>
        <taxon>Ensete</taxon>
    </lineage>
</organism>
<dbReference type="EMBL" id="AMZH03020689">
    <property type="protein sequence ID" value="RRT38910.1"/>
    <property type="molecule type" value="Genomic_DNA"/>
</dbReference>
<evidence type="ECO:0000256" key="1">
    <source>
        <dbReference type="SAM" id="MobiDB-lite"/>
    </source>
</evidence>
<reference evidence="2 3" key="1">
    <citation type="journal article" date="2014" name="Agronomy (Basel)">
        <title>A Draft Genome Sequence for Ensete ventricosum, the Drought-Tolerant Tree Against Hunger.</title>
        <authorList>
            <person name="Harrison J."/>
            <person name="Moore K.A."/>
            <person name="Paszkiewicz K."/>
            <person name="Jones T."/>
            <person name="Grant M."/>
            <person name="Ambacheew D."/>
            <person name="Muzemil S."/>
            <person name="Studholme D.J."/>
        </authorList>
    </citation>
    <scope>NUCLEOTIDE SEQUENCE [LARGE SCALE GENOMIC DNA]</scope>
</reference>
<evidence type="ECO:0000313" key="2">
    <source>
        <dbReference type="EMBL" id="RRT38910.1"/>
    </source>
</evidence>
<sequence>MRARLRGGPGRRNRLQSREESVPEKRRPSSEHAGKEVMGSRNGATSGKKKRKSSEDELVVVVADLWDGGQENTTIGGMERNLGLFRTSVQDRRLLIPSPIQAEGSRGEDHRRKNDSVREKYPAPALSFFHIPIPEVRDLWFRGFVGQFQEAVACSSVKSGILQSLSSMGDVKAVFIGHDHLNDFCGKINGIWFCYGGGFGYHGYGRVGWPRRARVISAQLAKGKKAWMGVETIRTWKRLDDDKLTKINEQLLWSNDYLPSGTLYV</sequence>
<feature type="compositionally biased region" description="Basic and acidic residues" evidence="1">
    <location>
        <begin position="105"/>
        <end position="117"/>
    </location>
</feature>